<feature type="compositionally biased region" description="Basic and acidic residues" evidence="1">
    <location>
        <begin position="80"/>
        <end position="91"/>
    </location>
</feature>
<sequence>MAPSLNPTRNPPQTHSHNNPPPTTTHRQSQILKQTHEQQTHNNPPPTTDPQANQTHSPRFAPRSQTHRSSSPPPPPSADPVERNTQRRDRPNPGPRVGSRSGPCTKQPRGDLPRFIGVAGVARMARGG</sequence>
<evidence type="ECO:0000256" key="1">
    <source>
        <dbReference type="SAM" id="MobiDB-lite"/>
    </source>
</evidence>
<evidence type="ECO:0000313" key="2">
    <source>
        <dbReference type="EMBL" id="SPD27956.1"/>
    </source>
</evidence>
<name>A0A2N9IR34_FAGSY</name>
<organism evidence="2">
    <name type="scientific">Fagus sylvatica</name>
    <name type="common">Beechnut</name>
    <dbReference type="NCBI Taxonomy" id="28930"/>
    <lineage>
        <taxon>Eukaryota</taxon>
        <taxon>Viridiplantae</taxon>
        <taxon>Streptophyta</taxon>
        <taxon>Embryophyta</taxon>
        <taxon>Tracheophyta</taxon>
        <taxon>Spermatophyta</taxon>
        <taxon>Magnoliopsida</taxon>
        <taxon>eudicotyledons</taxon>
        <taxon>Gunneridae</taxon>
        <taxon>Pentapetalae</taxon>
        <taxon>rosids</taxon>
        <taxon>fabids</taxon>
        <taxon>Fagales</taxon>
        <taxon>Fagaceae</taxon>
        <taxon>Fagus</taxon>
    </lineage>
</organism>
<reference evidence="2" key="1">
    <citation type="submission" date="2018-02" db="EMBL/GenBank/DDBJ databases">
        <authorList>
            <person name="Cohen D.B."/>
            <person name="Kent A.D."/>
        </authorList>
    </citation>
    <scope>NUCLEOTIDE SEQUENCE</scope>
</reference>
<feature type="compositionally biased region" description="Polar residues" evidence="1">
    <location>
        <begin position="49"/>
        <end position="68"/>
    </location>
</feature>
<proteinExistence type="predicted"/>
<gene>
    <name evidence="2" type="ORF">FSB_LOCUS55838</name>
</gene>
<accession>A0A2N9IR34</accession>
<dbReference type="AlphaFoldDB" id="A0A2N9IR34"/>
<protein>
    <submittedName>
        <fullName evidence="2">Uncharacterized protein</fullName>
    </submittedName>
</protein>
<dbReference type="EMBL" id="OIVN01006215">
    <property type="protein sequence ID" value="SPD27956.1"/>
    <property type="molecule type" value="Genomic_DNA"/>
</dbReference>
<feature type="region of interest" description="Disordered" evidence="1">
    <location>
        <begin position="1"/>
        <end position="117"/>
    </location>
</feature>